<name>A0ABT4HV28_9BACL</name>
<feature type="domain" description="Anthranilate synthase component I N-terminal" evidence="4">
    <location>
        <begin position="39"/>
        <end position="179"/>
    </location>
</feature>
<dbReference type="Pfam" id="PF00425">
    <property type="entry name" value="Chorismate_bind"/>
    <property type="match status" value="1"/>
</dbReference>
<comment type="caution">
    <text evidence="5">The sequence shown here is derived from an EMBL/GenBank/DDBJ whole genome shotgun (WGS) entry which is preliminary data.</text>
</comment>
<dbReference type="Proteomes" id="UP001067708">
    <property type="component" value="Unassembled WGS sequence"/>
</dbReference>
<evidence type="ECO:0000259" key="3">
    <source>
        <dbReference type="Pfam" id="PF00425"/>
    </source>
</evidence>
<dbReference type="EMBL" id="JAPTNG010000005">
    <property type="protein sequence ID" value="MCZ0830656.1"/>
    <property type="molecule type" value="Genomic_DNA"/>
</dbReference>
<dbReference type="Gene3D" id="3.60.120.10">
    <property type="entry name" value="Anthranilate synthase"/>
    <property type="match status" value="1"/>
</dbReference>
<keyword evidence="6" id="KW-1185">Reference proteome</keyword>
<feature type="domain" description="Chorismate-utilising enzyme C-terminal" evidence="3">
    <location>
        <begin position="231"/>
        <end position="485"/>
    </location>
</feature>
<dbReference type="InterPro" id="IPR006805">
    <property type="entry name" value="Anth_synth_I_N"/>
</dbReference>
<organism evidence="5 6">
    <name type="scientific">Brevibacillus halotolerans</name>
    <dbReference type="NCBI Taxonomy" id="1507437"/>
    <lineage>
        <taxon>Bacteria</taxon>
        <taxon>Bacillati</taxon>
        <taxon>Bacillota</taxon>
        <taxon>Bacilli</taxon>
        <taxon>Bacillales</taxon>
        <taxon>Paenibacillaceae</taxon>
        <taxon>Brevibacillus</taxon>
    </lineage>
</organism>
<evidence type="ECO:0000256" key="1">
    <source>
        <dbReference type="ARBA" id="ARBA00013139"/>
    </source>
</evidence>
<protein>
    <recommendedName>
        <fullName evidence="1">aminodeoxychorismate synthase</fullName>
        <ecNumber evidence="1">2.6.1.85</ecNumber>
    </recommendedName>
</protein>
<dbReference type="PRINTS" id="PR00095">
    <property type="entry name" value="ANTSNTHASEI"/>
</dbReference>
<sequence length="513" mass="57669">MCILSNIPPHSIVPQGISHKKTDTLPTVKVISRKLTMYVEPERVFLHLFSKEAYTYWLDSSRVESNLSRFSFMGTNDGPLSRVISYETATKQIKIKHATGQTEVTESIFDYLDRELYSMQQESTELPFDFNGGFVGYFGYELKAECGASIHHTAATPDAMFIYADRLLAFDHQEKCVYLVSIVPINDLALADLWFKSMEQKLKNLPLQPALEIPNTGDVKQPLSFHLSQSHSQYVDSIEACKQYILDGETYEICLTNRIHTQENFDPVLTYRILREINPAPYSAFFKFHDLSILCSSPERFLKIDQNRLVEAKPIKGTIARGSDSEEDIRLAEQLRSSEKDRAENLMIVDLLRNDLGLVCETGSVRVPKLMAIETYQTVHQMVSTIQGTLRPELSAIDCIRAAFPGGSMTGAPKLRTMTFIDELETNARGIYSGAIGFLGLNGTIDLNIVIRTIVMSPQTTTIGVGGAIVSLSDPEQEFEEILLKGHALIKALTISRYGKFDDQLWTLHETKA</sequence>
<dbReference type="Pfam" id="PF04715">
    <property type="entry name" value="Anth_synt_I_N"/>
    <property type="match status" value="1"/>
</dbReference>
<dbReference type="SUPFAM" id="SSF56322">
    <property type="entry name" value="ADC synthase"/>
    <property type="match status" value="1"/>
</dbReference>
<dbReference type="PANTHER" id="PTHR11236:SF18">
    <property type="entry name" value="AMINODEOXYCHORISMATE SYNTHASE"/>
    <property type="match status" value="1"/>
</dbReference>
<keyword evidence="2 5" id="KW-0808">Transferase</keyword>
<evidence type="ECO:0000313" key="5">
    <source>
        <dbReference type="EMBL" id="MCZ0830656.1"/>
    </source>
</evidence>
<dbReference type="RefSeq" id="WP_258417049.1">
    <property type="nucleotide sequence ID" value="NZ_JAPTNG010000005.1"/>
</dbReference>
<evidence type="ECO:0000256" key="2">
    <source>
        <dbReference type="ARBA" id="ARBA00022679"/>
    </source>
</evidence>
<accession>A0ABT4HV28</accession>
<dbReference type="InterPro" id="IPR015890">
    <property type="entry name" value="Chorismate_C"/>
</dbReference>
<dbReference type="PANTHER" id="PTHR11236">
    <property type="entry name" value="AMINOBENZOATE/ANTHRANILATE SYNTHASE"/>
    <property type="match status" value="1"/>
</dbReference>
<dbReference type="NCBIfam" id="TIGR00553">
    <property type="entry name" value="pabB"/>
    <property type="match status" value="1"/>
</dbReference>
<gene>
    <name evidence="5" type="primary">pabB</name>
    <name evidence="5" type="ORF">O0535_07615</name>
</gene>
<evidence type="ECO:0000313" key="6">
    <source>
        <dbReference type="Proteomes" id="UP001067708"/>
    </source>
</evidence>
<evidence type="ECO:0000259" key="4">
    <source>
        <dbReference type="Pfam" id="PF04715"/>
    </source>
</evidence>
<keyword evidence="5" id="KW-0032">Aminotransferase</keyword>
<reference evidence="5" key="1">
    <citation type="submission" date="2022-09" db="EMBL/GenBank/DDBJ databases">
        <title>Genome analysis and characterization of larvicidal activity of Brevibacillus strains.</title>
        <authorList>
            <person name="Patrusheva E.V."/>
            <person name="Izotova A.O."/>
            <person name="Toshchakov S.V."/>
            <person name="Sineoky S.P."/>
        </authorList>
    </citation>
    <scope>NUCLEOTIDE SEQUENCE</scope>
    <source>
        <strain evidence="5">VKPM_B-13244</strain>
    </source>
</reference>
<dbReference type="InterPro" id="IPR005801">
    <property type="entry name" value="ADC_synthase"/>
</dbReference>
<dbReference type="GO" id="GO:0046820">
    <property type="term" value="F:4-amino-4-deoxychorismate synthase activity"/>
    <property type="evidence" value="ECO:0007669"/>
    <property type="project" value="UniProtKB-EC"/>
</dbReference>
<proteinExistence type="predicted"/>
<dbReference type="EC" id="2.6.1.85" evidence="1"/>
<dbReference type="InterPro" id="IPR005802">
    <property type="entry name" value="ADC_synth_comp_1"/>
</dbReference>
<dbReference type="InterPro" id="IPR019999">
    <property type="entry name" value="Anth_synth_I-like"/>
</dbReference>